<evidence type="ECO:0000256" key="2">
    <source>
        <dbReference type="SAM" id="SignalP"/>
    </source>
</evidence>
<dbReference type="PATRIC" id="fig|1156935.5.peg.1082"/>
<protein>
    <recommendedName>
        <fullName evidence="5">PepSY domain-containing protein</fullName>
    </recommendedName>
</protein>
<dbReference type="AlphaFoldDB" id="K2QY60"/>
<sequence length="172" mass="18568">MDRRLFILALLSLGLASALPTSIVWAKDGGDDGDSDSGGGSGSSGRSGGSGSDDDDDDDSGKDDDDDDKQDRSGSGRGSDDDDRDDDDDRSGSSRRNRDQKEAREAVKRGEILPLREILKRVDEQGGGRVIAVDLNMRARKPFYTLKVQSGPNVRTLMFEAATGRKLNIFGW</sequence>
<organism evidence="3 4">
    <name type="scientific">Agrobacterium albertimagni AOL15</name>
    <dbReference type="NCBI Taxonomy" id="1156935"/>
    <lineage>
        <taxon>Bacteria</taxon>
        <taxon>Pseudomonadati</taxon>
        <taxon>Pseudomonadota</taxon>
        <taxon>Alphaproteobacteria</taxon>
        <taxon>Hyphomicrobiales</taxon>
        <taxon>Rhizobiaceae</taxon>
        <taxon>Rhizobium/Agrobacterium group</taxon>
        <taxon>Agrobacterium</taxon>
    </lineage>
</organism>
<evidence type="ECO:0000313" key="3">
    <source>
        <dbReference type="EMBL" id="EKF60467.1"/>
    </source>
</evidence>
<evidence type="ECO:0000256" key="1">
    <source>
        <dbReference type="SAM" id="MobiDB-lite"/>
    </source>
</evidence>
<comment type="caution">
    <text evidence="3">The sequence shown here is derived from an EMBL/GenBank/DDBJ whole genome shotgun (WGS) entry which is preliminary data.</text>
</comment>
<name>K2QY60_9HYPH</name>
<feature type="compositionally biased region" description="Gly residues" evidence="1">
    <location>
        <begin position="36"/>
        <end position="51"/>
    </location>
</feature>
<keyword evidence="4" id="KW-1185">Reference proteome</keyword>
<dbReference type="RefSeq" id="WP_006725070.1">
    <property type="nucleotide sequence ID" value="NZ_ALJF01000004.1"/>
</dbReference>
<proteinExistence type="predicted"/>
<feature type="compositionally biased region" description="Basic and acidic residues" evidence="1">
    <location>
        <begin position="90"/>
        <end position="105"/>
    </location>
</feature>
<feature type="chain" id="PRO_5003863677" description="PepSY domain-containing protein" evidence="2">
    <location>
        <begin position="27"/>
        <end position="172"/>
    </location>
</feature>
<feature type="region of interest" description="Disordered" evidence="1">
    <location>
        <begin position="24"/>
        <end position="105"/>
    </location>
</feature>
<gene>
    <name evidence="3" type="ORF">QWE_05358</name>
</gene>
<evidence type="ECO:0008006" key="5">
    <source>
        <dbReference type="Google" id="ProtNLM"/>
    </source>
</evidence>
<dbReference type="STRING" id="1156935.QWE_05358"/>
<keyword evidence="2" id="KW-0732">Signal</keyword>
<reference evidence="3 4" key="1">
    <citation type="journal article" date="2012" name="J. Bacteriol.">
        <title>Draft Genome Sequence of Agrobacterium albertimagni Strain AOL15.</title>
        <authorList>
            <person name="Trimble W.L."/>
            <person name="Phung le T."/>
            <person name="Meyer F."/>
            <person name="Gilbert J.A."/>
            <person name="Silver S."/>
        </authorList>
    </citation>
    <scope>NUCLEOTIDE SEQUENCE [LARGE SCALE GENOMIC DNA]</scope>
    <source>
        <strain evidence="3 4">AOL15</strain>
    </source>
</reference>
<feature type="signal peptide" evidence="2">
    <location>
        <begin position="1"/>
        <end position="26"/>
    </location>
</feature>
<dbReference type="eggNOG" id="COG3212">
    <property type="taxonomic scope" value="Bacteria"/>
</dbReference>
<feature type="compositionally biased region" description="Acidic residues" evidence="1">
    <location>
        <begin position="80"/>
        <end position="89"/>
    </location>
</feature>
<dbReference type="EMBL" id="ALJF01000004">
    <property type="protein sequence ID" value="EKF60467.1"/>
    <property type="molecule type" value="Genomic_DNA"/>
</dbReference>
<evidence type="ECO:0000313" key="4">
    <source>
        <dbReference type="Proteomes" id="UP000007123"/>
    </source>
</evidence>
<accession>K2QY60</accession>
<dbReference type="Proteomes" id="UP000007123">
    <property type="component" value="Unassembled WGS sequence"/>
</dbReference>
<feature type="compositionally biased region" description="Acidic residues" evidence="1">
    <location>
        <begin position="52"/>
        <end position="68"/>
    </location>
</feature>